<dbReference type="Proteomes" id="UP000269721">
    <property type="component" value="Unassembled WGS sequence"/>
</dbReference>
<evidence type="ECO:0000313" key="1">
    <source>
        <dbReference type="EMBL" id="RKO88300.1"/>
    </source>
</evidence>
<proteinExistence type="predicted"/>
<keyword evidence="2" id="KW-1185">Reference proteome</keyword>
<reference evidence="2" key="1">
    <citation type="journal article" date="2018" name="Nat. Microbiol.">
        <title>Leveraging single-cell genomics to expand the fungal tree of life.</title>
        <authorList>
            <person name="Ahrendt S.R."/>
            <person name="Quandt C.A."/>
            <person name="Ciobanu D."/>
            <person name="Clum A."/>
            <person name="Salamov A."/>
            <person name="Andreopoulos B."/>
            <person name="Cheng J.F."/>
            <person name="Woyke T."/>
            <person name="Pelin A."/>
            <person name="Henrissat B."/>
            <person name="Reynolds N.K."/>
            <person name="Benny G.L."/>
            <person name="Smith M.E."/>
            <person name="James T.Y."/>
            <person name="Grigoriev I.V."/>
        </authorList>
    </citation>
    <scope>NUCLEOTIDE SEQUENCE [LARGE SCALE GENOMIC DNA]</scope>
</reference>
<dbReference type="AlphaFoldDB" id="A0A4P9WBK7"/>
<name>A0A4P9WBK7_9FUNG</name>
<dbReference type="EMBL" id="KZ996807">
    <property type="protein sequence ID" value="RKO88300.1"/>
    <property type="molecule type" value="Genomic_DNA"/>
</dbReference>
<sequence length="100" mass="10761">MTTGPLSVEDKIEKGKLLKEQGNAEFKAGKNVEALRFYHQATLFLTGLDNGNALSSMVPSAVLAETAKKDITDTLRACYLNMAGELAWKRAAGAFGDLAR</sequence>
<organism evidence="1 2">
    <name type="scientific">Blyttiomyces helicus</name>
    <dbReference type="NCBI Taxonomy" id="388810"/>
    <lineage>
        <taxon>Eukaryota</taxon>
        <taxon>Fungi</taxon>
        <taxon>Fungi incertae sedis</taxon>
        <taxon>Chytridiomycota</taxon>
        <taxon>Chytridiomycota incertae sedis</taxon>
        <taxon>Chytridiomycetes</taxon>
        <taxon>Chytridiomycetes incertae sedis</taxon>
        <taxon>Blyttiomyces</taxon>
    </lineage>
</organism>
<protein>
    <submittedName>
        <fullName evidence="1">Uncharacterized protein</fullName>
    </submittedName>
</protein>
<evidence type="ECO:0000313" key="2">
    <source>
        <dbReference type="Proteomes" id="UP000269721"/>
    </source>
</evidence>
<gene>
    <name evidence="1" type="ORF">BDK51DRAFT_44661</name>
</gene>
<dbReference type="Gene3D" id="1.25.40.10">
    <property type="entry name" value="Tetratricopeptide repeat domain"/>
    <property type="match status" value="1"/>
</dbReference>
<dbReference type="OrthoDB" id="433738at2759"/>
<dbReference type="InterPro" id="IPR011990">
    <property type="entry name" value="TPR-like_helical_dom_sf"/>
</dbReference>
<accession>A0A4P9WBK7</accession>